<proteinExistence type="predicted"/>
<evidence type="ECO:0000313" key="4">
    <source>
        <dbReference type="EMBL" id="MFC4210936.1"/>
    </source>
</evidence>
<dbReference type="PANTHER" id="PTHR44591:SF3">
    <property type="entry name" value="RESPONSE REGULATORY DOMAIN-CONTAINING PROTEIN"/>
    <property type="match status" value="1"/>
</dbReference>
<organism evidence="4 5">
    <name type="scientific">Pedobacter lithocola</name>
    <dbReference type="NCBI Taxonomy" id="1908239"/>
    <lineage>
        <taxon>Bacteria</taxon>
        <taxon>Pseudomonadati</taxon>
        <taxon>Bacteroidota</taxon>
        <taxon>Sphingobacteriia</taxon>
        <taxon>Sphingobacteriales</taxon>
        <taxon>Sphingobacteriaceae</taxon>
        <taxon>Pedobacter</taxon>
    </lineage>
</organism>
<name>A0ABV8P9A1_9SPHI</name>
<keyword evidence="5" id="KW-1185">Reference proteome</keyword>
<keyword evidence="1 2" id="KW-0597">Phosphoprotein</keyword>
<dbReference type="RefSeq" id="WP_378983310.1">
    <property type="nucleotide sequence ID" value="NZ_JBHSBW010000007.1"/>
</dbReference>
<dbReference type="EMBL" id="JBHSBW010000007">
    <property type="protein sequence ID" value="MFC4210936.1"/>
    <property type="molecule type" value="Genomic_DNA"/>
</dbReference>
<evidence type="ECO:0000313" key="5">
    <source>
        <dbReference type="Proteomes" id="UP001595789"/>
    </source>
</evidence>
<dbReference type="SUPFAM" id="SSF52172">
    <property type="entry name" value="CheY-like"/>
    <property type="match status" value="1"/>
</dbReference>
<evidence type="ECO:0000259" key="3">
    <source>
        <dbReference type="PROSITE" id="PS50110"/>
    </source>
</evidence>
<gene>
    <name evidence="4" type="ORF">ACFOWA_07075</name>
</gene>
<comment type="caution">
    <text evidence="4">The sequence shown here is derived from an EMBL/GenBank/DDBJ whole genome shotgun (WGS) entry which is preliminary data.</text>
</comment>
<feature type="modified residue" description="4-aspartylphosphate" evidence="2">
    <location>
        <position position="53"/>
    </location>
</feature>
<dbReference type="SMART" id="SM00448">
    <property type="entry name" value="REC"/>
    <property type="match status" value="1"/>
</dbReference>
<dbReference type="Proteomes" id="UP001595789">
    <property type="component" value="Unassembled WGS sequence"/>
</dbReference>
<dbReference type="PROSITE" id="PS50110">
    <property type="entry name" value="RESPONSE_REGULATORY"/>
    <property type="match status" value="1"/>
</dbReference>
<dbReference type="Pfam" id="PF00072">
    <property type="entry name" value="Response_reg"/>
    <property type="match status" value="1"/>
</dbReference>
<feature type="domain" description="Response regulatory" evidence="3">
    <location>
        <begin position="4"/>
        <end position="118"/>
    </location>
</feature>
<sequence>MAIKIMICDDEMDILDVTGMILEDAGYEVIAVSDSLKAEEVFKNEMPDLLLIDLWMPGISGDKIIASLKTNNDFENVPMIVLSASDTARQIAMGCGAVDFIAKPYDIDNLLGVLNNHLHN</sequence>
<dbReference type="InterPro" id="IPR011006">
    <property type="entry name" value="CheY-like_superfamily"/>
</dbReference>
<dbReference type="InterPro" id="IPR050595">
    <property type="entry name" value="Bact_response_regulator"/>
</dbReference>
<protein>
    <submittedName>
        <fullName evidence="4">Response regulator</fullName>
    </submittedName>
</protein>
<dbReference type="PANTHER" id="PTHR44591">
    <property type="entry name" value="STRESS RESPONSE REGULATOR PROTEIN 1"/>
    <property type="match status" value="1"/>
</dbReference>
<reference evidence="5" key="1">
    <citation type="journal article" date="2019" name="Int. J. Syst. Evol. Microbiol.">
        <title>The Global Catalogue of Microorganisms (GCM) 10K type strain sequencing project: providing services to taxonomists for standard genome sequencing and annotation.</title>
        <authorList>
            <consortium name="The Broad Institute Genomics Platform"/>
            <consortium name="The Broad Institute Genome Sequencing Center for Infectious Disease"/>
            <person name="Wu L."/>
            <person name="Ma J."/>
        </authorList>
    </citation>
    <scope>NUCLEOTIDE SEQUENCE [LARGE SCALE GENOMIC DNA]</scope>
    <source>
        <strain evidence="5">CCM 8691</strain>
    </source>
</reference>
<evidence type="ECO:0000256" key="2">
    <source>
        <dbReference type="PROSITE-ProRule" id="PRU00169"/>
    </source>
</evidence>
<evidence type="ECO:0000256" key="1">
    <source>
        <dbReference type="ARBA" id="ARBA00022553"/>
    </source>
</evidence>
<dbReference type="Gene3D" id="3.40.50.2300">
    <property type="match status" value="1"/>
</dbReference>
<accession>A0ABV8P9A1</accession>
<dbReference type="InterPro" id="IPR001789">
    <property type="entry name" value="Sig_transdc_resp-reg_receiver"/>
</dbReference>